<dbReference type="Proteomes" id="UP000828390">
    <property type="component" value="Unassembled WGS sequence"/>
</dbReference>
<reference evidence="1" key="1">
    <citation type="journal article" date="2019" name="bioRxiv">
        <title>The Genome of the Zebra Mussel, Dreissena polymorpha: A Resource for Invasive Species Research.</title>
        <authorList>
            <person name="McCartney M.A."/>
            <person name="Auch B."/>
            <person name="Kono T."/>
            <person name="Mallez S."/>
            <person name="Zhang Y."/>
            <person name="Obille A."/>
            <person name="Becker A."/>
            <person name="Abrahante J.E."/>
            <person name="Garbe J."/>
            <person name="Badalamenti J.P."/>
            <person name="Herman A."/>
            <person name="Mangelson H."/>
            <person name="Liachko I."/>
            <person name="Sullivan S."/>
            <person name="Sone E.D."/>
            <person name="Koren S."/>
            <person name="Silverstein K.A.T."/>
            <person name="Beckman K.B."/>
            <person name="Gohl D.M."/>
        </authorList>
    </citation>
    <scope>NUCLEOTIDE SEQUENCE</scope>
    <source>
        <strain evidence="1">Duluth1</strain>
        <tissue evidence="1">Whole animal</tissue>
    </source>
</reference>
<keyword evidence="2" id="KW-1185">Reference proteome</keyword>
<comment type="caution">
    <text evidence="1">The sequence shown here is derived from an EMBL/GenBank/DDBJ whole genome shotgun (WGS) entry which is preliminary data.</text>
</comment>
<proteinExistence type="predicted"/>
<evidence type="ECO:0000313" key="1">
    <source>
        <dbReference type="EMBL" id="KAH3784798.1"/>
    </source>
</evidence>
<reference evidence="1" key="2">
    <citation type="submission" date="2020-11" db="EMBL/GenBank/DDBJ databases">
        <authorList>
            <person name="McCartney M.A."/>
            <person name="Auch B."/>
            <person name="Kono T."/>
            <person name="Mallez S."/>
            <person name="Becker A."/>
            <person name="Gohl D.M."/>
            <person name="Silverstein K.A.T."/>
            <person name="Koren S."/>
            <person name="Bechman K.B."/>
            <person name="Herman A."/>
            <person name="Abrahante J.E."/>
            <person name="Garbe J."/>
        </authorList>
    </citation>
    <scope>NUCLEOTIDE SEQUENCE</scope>
    <source>
        <strain evidence="1">Duluth1</strain>
        <tissue evidence="1">Whole animal</tissue>
    </source>
</reference>
<organism evidence="1 2">
    <name type="scientific">Dreissena polymorpha</name>
    <name type="common">Zebra mussel</name>
    <name type="synonym">Mytilus polymorpha</name>
    <dbReference type="NCBI Taxonomy" id="45954"/>
    <lineage>
        <taxon>Eukaryota</taxon>
        <taxon>Metazoa</taxon>
        <taxon>Spiralia</taxon>
        <taxon>Lophotrochozoa</taxon>
        <taxon>Mollusca</taxon>
        <taxon>Bivalvia</taxon>
        <taxon>Autobranchia</taxon>
        <taxon>Heteroconchia</taxon>
        <taxon>Euheterodonta</taxon>
        <taxon>Imparidentia</taxon>
        <taxon>Neoheterodontei</taxon>
        <taxon>Myida</taxon>
        <taxon>Dreissenoidea</taxon>
        <taxon>Dreissenidae</taxon>
        <taxon>Dreissena</taxon>
    </lineage>
</organism>
<name>A0A9D4ESX5_DREPO</name>
<dbReference type="AlphaFoldDB" id="A0A9D4ESX5"/>
<sequence length="82" mass="9263">MNVNAAHVIERDLYVDNVISSFKCEKDLIEYITEARQWMSTAGMNLRSWIVNSACLRTAAEDENVSDTCDIAKVLGLRLDPK</sequence>
<accession>A0A9D4ESX5</accession>
<evidence type="ECO:0000313" key="2">
    <source>
        <dbReference type="Proteomes" id="UP000828390"/>
    </source>
</evidence>
<protein>
    <submittedName>
        <fullName evidence="1">Uncharacterized protein</fullName>
    </submittedName>
</protein>
<dbReference type="EMBL" id="JAIWYP010000008">
    <property type="protein sequence ID" value="KAH3784798.1"/>
    <property type="molecule type" value="Genomic_DNA"/>
</dbReference>
<gene>
    <name evidence="1" type="ORF">DPMN_162869</name>
</gene>